<dbReference type="PANTHER" id="PTHR24173:SF78">
    <property type="entry name" value="PROTEIN FEM-1 HOMOLOG B"/>
    <property type="match status" value="1"/>
</dbReference>
<name>A0A6I3LM95_9FLAO</name>
<evidence type="ECO:0000256" key="1">
    <source>
        <dbReference type="ARBA" id="ARBA00004906"/>
    </source>
</evidence>
<sequence>MSSTVLANCSSDNNSKSISTEQANQTMEFFQAIDKQDIAQVKRLIRDKANLEVVNKKGQTPLMYALYKAYNDIASLLIDAGANVNAQDDMLNSPFLYAGAEGNLKIAQKALSHGADFQVFNRYGGTALIPAAEKGHLDMVILLANTKGFPIDHVNNLGWTAIMEVVLIGKGSMQTQIQITKELIKAGVDVNIPDNKGVTALSRAIELGKKQIAELIKNAGGK</sequence>
<dbReference type="GO" id="GO:0005737">
    <property type="term" value="C:cytoplasm"/>
    <property type="evidence" value="ECO:0007669"/>
    <property type="project" value="UniProtKB-SubCell"/>
</dbReference>
<keyword evidence="3" id="KW-0833">Ubl conjugation pathway</keyword>
<evidence type="ECO:0000313" key="7">
    <source>
        <dbReference type="EMBL" id="MTG98626.1"/>
    </source>
</evidence>
<reference evidence="7 8" key="1">
    <citation type="submission" date="2019-11" db="EMBL/GenBank/DDBJ databases">
        <title>Genome of Strain BIT-d1.</title>
        <authorList>
            <person name="Yang Y."/>
        </authorList>
    </citation>
    <scope>NUCLEOTIDE SEQUENCE [LARGE SCALE GENOMIC DNA]</scope>
    <source>
        <strain evidence="7 8">BIT-d1</strain>
    </source>
</reference>
<evidence type="ECO:0000256" key="4">
    <source>
        <dbReference type="ARBA" id="ARBA00023043"/>
    </source>
</evidence>
<dbReference type="Pfam" id="PF13637">
    <property type="entry name" value="Ank_4"/>
    <property type="match status" value="1"/>
</dbReference>
<dbReference type="Gene3D" id="1.25.40.20">
    <property type="entry name" value="Ankyrin repeat-containing domain"/>
    <property type="match status" value="1"/>
</dbReference>
<dbReference type="SUPFAM" id="SSF48403">
    <property type="entry name" value="Ankyrin repeat"/>
    <property type="match status" value="1"/>
</dbReference>
<keyword evidence="4 6" id="KW-0040">ANK repeat</keyword>
<evidence type="ECO:0000256" key="3">
    <source>
        <dbReference type="ARBA" id="ARBA00022786"/>
    </source>
</evidence>
<dbReference type="EMBL" id="WMJX01000024">
    <property type="protein sequence ID" value="MTG98626.1"/>
    <property type="molecule type" value="Genomic_DNA"/>
</dbReference>
<dbReference type="InterPro" id="IPR002110">
    <property type="entry name" value="Ankyrin_rpt"/>
</dbReference>
<dbReference type="SMART" id="SM00248">
    <property type="entry name" value="ANK"/>
    <property type="match status" value="4"/>
</dbReference>
<gene>
    <name evidence="7" type="ORF">GJV76_10890</name>
</gene>
<comment type="pathway">
    <text evidence="1">Protein modification; protein ubiquitination.</text>
</comment>
<dbReference type="Proteomes" id="UP000438760">
    <property type="component" value="Unassembled WGS sequence"/>
</dbReference>
<dbReference type="Pfam" id="PF12796">
    <property type="entry name" value="Ank_2"/>
    <property type="match status" value="1"/>
</dbReference>
<dbReference type="OrthoDB" id="9812708at2"/>
<evidence type="ECO:0000256" key="2">
    <source>
        <dbReference type="ARBA" id="ARBA00022737"/>
    </source>
</evidence>
<dbReference type="InterPro" id="IPR036770">
    <property type="entry name" value="Ankyrin_rpt-contain_sf"/>
</dbReference>
<dbReference type="PROSITE" id="PS50088">
    <property type="entry name" value="ANK_REPEAT"/>
    <property type="match status" value="1"/>
</dbReference>
<evidence type="ECO:0000256" key="6">
    <source>
        <dbReference type="PROSITE-ProRule" id="PRU00023"/>
    </source>
</evidence>
<proteinExistence type="predicted"/>
<evidence type="ECO:0000256" key="5">
    <source>
        <dbReference type="ARBA" id="ARBA00072197"/>
    </source>
</evidence>
<evidence type="ECO:0000313" key="8">
    <source>
        <dbReference type="Proteomes" id="UP000438760"/>
    </source>
</evidence>
<protein>
    <recommendedName>
        <fullName evidence="5">Protein fem-1 homolog B</fullName>
    </recommendedName>
</protein>
<comment type="caution">
    <text evidence="7">The sequence shown here is derived from an EMBL/GenBank/DDBJ whole genome shotgun (WGS) entry which is preliminary data.</text>
</comment>
<dbReference type="PANTHER" id="PTHR24173">
    <property type="entry name" value="ANKYRIN REPEAT CONTAINING"/>
    <property type="match status" value="1"/>
</dbReference>
<dbReference type="AlphaFoldDB" id="A0A6I3LM95"/>
<dbReference type="PROSITE" id="PS50297">
    <property type="entry name" value="ANK_REP_REGION"/>
    <property type="match status" value="1"/>
</dbReference>
<feature type="repeat" description="ANK" evidence="6">
    <location>
        <begin position="57"/>
        <end position="89"/>
    </location>
</feature>
<keyword evidence="8" id="KW-1185">Reference proteome</keyword>
<keyword evidence="2" id="KW-0677">Repeat</keyword>
<organism evidence="7 8">
    <name type="scientific">Myroides albus</name>
    <dbReference type="NCBI Taxonomy" id="2562892"/>
    <lineage>
        <taxon>Bacteria</taxon>
        <taxon>Pseudomonadati</taxon>
        <taxon>Bacteroidota</taxon>
        <taxon>Flavobacteriia</taxon>
        <taxon>Flavobacteriales</taxon>
        <taxon>Flavobacteriaceae</taxon>
        <taxon>Myroides</taxon>
    </lineage>
</organism>
<accession>A0A6I3LM95</accession>